<evidence type="ECO:0000256" key="2">
    <source>
        <dbReference type="ARBA" id="ARBA00022448"/>
    </source>
</evidence>
<dbReference type="EMBL" id="CP071182">
    <property type="protein sequence ID" value="QSO47384.1"/>
    <property type="molecule type" value="Genomic_DNA"/>
</dbReference>
<dbReference type="Gene3D" id="1.20.1250.20">
    <property type="entry name" value="MFS general substrate transporter like domains"/>
    <property type="match status" value="2"/>
</dbReference>
<feature type="transmembrane region" description="Helical" evidence="7">
    <location>
        <begin position="314"/>
        <end position="337"/>
    </location>
</feature>
<dbReference type="Proteomes" id="UP000663505">
    <property type="component" value="Chromosome"/>
</dbReference>
<feature type="transmembrane region" description="Helical" evidence="7">
    <location>
        <begin position="290"/>
        <end position="308"/>
    </location>
</feature>
<dbReference type="KEGG" id="afx:JZ786_23860"/>
<keyword evidence="10" id="KW-1185">Reference proteome</keyword>
<evidence type="ECO:0000256" key="7">
    <source>
        <dbReference type="SAM" id="Phobius"/>
    </source>
</evidence>
<dbReference type="CDD" id="cd17325">
    <property type="entry name" value="MFS_MdtG_SLC18_like"/>
    <property type="match status" value="1"/>
</dbReference>
<gene>
    <name evidence="9" type="ORF">JZ786_23860</name>
</gene>
<evidence type="ECO:0000256" key="1">
    <source>
        <dbReference type="ARBA" id="ARBA00004651"/>
    </source>
</evidence>
<dbReference type="InterPro" id="IPR005829">
    <property type="entry name" value="Sugar_transporter_CS"/>
</dbReference>
<dbReference type="AlphaFoldDB" id="A0A9X7VZ39"/>
<feature type="transmembrane region" description="Helical" evidence="7">
    <location>
        <begin position="380"/>
        <end position="398"/>
    </location>
</feature>
<dbReference type="InterPro" id="IPR036259">
    <property type="entry name" value="MFS_trans_sf"/>
</dbReference>
<feature type="domain" description="Major facilitator superfamily (MFS) profile" evidence="8">
    <location>
        <begin position="18"/>
        <end position="403"/>
    </location>
</feature>
<evidence type="ECO:0000313" key="10">
    <source>
        <dbReference type="Proteomes" id="UP000663505"/>
    </source>
</evidence>
<feature type="transmembrane region" description="Helical" evidence="7">
    <location>
        <begin position="51"/>
        <end position="74"/>
    </location>
</feature>
<evidence type="ECO:0000256" key="6">
    <source>
        <dbReference type="ARBA" id="ARBA00023136"/>
    </source>
</evidence>
<dbReference type="PANTHER" id="PTHR43124:SF3">
    <property type="entry name" value="CHLORAMPHENICOL EFFLUX PUMP RV0191"/>
    <property type="match status" value="1"/>
</dbReference>
<feature type="transmembrane region" description="Helical" evidence="7">
    <location>
        <begin position="349"/>
        <end position="374"/>
    </location>
</feature>
<feature type="transmembrane region" description="Helical" evidence="7">
    <location>
        <begin position="226"/>
        <end position="252"/>
    </location>
</feature>
<evidence type="ECO:0000313" key="9">
    <source>
        <dbReference type="EMBL" id="QSO47384.1"/>
    </source>
</evidence>
<proteinExistence type="predicted"/>
<sequence length="418" mass="45636">MKVAYSQGPDWMKYAKIVLFWNWLAWFFNFMDRGLIGPLLPLMRPYFHLSLTAAGGVVSLFFVGYLSTFVGGLLSDRLGRKKVIAPSVLGFGTVTMLTSLARSTGWLSLIRIITGIFEGFQYSPGAAWLSETYPHAKRGKALAIWETGYSLGTLGGMVLATLVGVHWGWRAPWPVAGVLSIVAGILMIVFVKERPQHLTPAHDELKVVVKTDESPRIRDVFRMRNVWVVFILHGLYNFTFWMAGAWITTYIIKVKHLSLINGGLLSAMLFGGVSIGLILNGAIGDKIGRVKTVSLLTFVSAIIMFAFTQVTSPFMLYLTIILVGLFGAYISSAIALVTDTSGPQVAGTAFGICTFGGEIGAVLGPVLGGFVAQYFGFQTAFYMLPISLLLAGIIVWIARDVHKEFQFNTSDTSSMNAG</sequence>
<evidence type="ECO:0000256" key="3">
    <source>
        <dbReference type="ARBA" id="ARBA00022475"/>
    </source>
</evidence>
<dbReference type="Pfam" id="PF07690">
    <property type="entry name" value="MFS_1"/>
    <property type="match status" value="1"/>
</dbReference>
<dbReference type="RefSeq" id="WP_206656735.1">
    <property type="nucleotide sequence ID" value="NZ_CP071182.1"/>
</dbReference>
<keyword evidence="6 7" id="KW-0472">Membrane</keyword>
<feature type="transmembrane region" description="Helical" evidence="7">
    <location>
        <begin position="12"/>
        <end position="31"/>
    </location>
</feature>
<organism evidence="9 10">
    <name type="scientific">Alicyclobacillus mengziensis</name>
    <dbReference type="NCBI Taxonomy" id="2931921"/>
    <lineage>
        <taxon>Bacteria</taxon>
        <taxon>Bacillati</taxon>
        <taxon>Bacillota</taxon>
        <taxon>Bacilli</taxon>
        <taxon>Bacillales</taxon>
        <taxon>Alicyclobacillaceae</taxon>
        <taxon>Alicyclobacillus</taxon>
    </lineage>
</organism>
<feature type="transmembrane region" description="Helical" evidence="7">
    <location>
        <begin position="264"/>
        <end position="283"/>
    </location>
</feature>
<dbReference type="PROSITE" id="PS50850">
    <property type="entry name" value="MFS"/>
    <property type="match status" value="1"/>
</dbReference>
<feature type="transmembrane region" description="Helical" evidence="7">
    <location>
        <begin position="147"/>
        <end position="167"/>
    </location>
</feature>
<accession>A0A9X7VZ39</accession>
<dbReference type="InterPro" id="IPR011701">
    <property type="entry name" value="MFS"/>
</dbReference>
<dbReference type="GO" id="GO:0022857">
    <property type="term" value="F:transmembrane transporter activity"/>
    <property type="evidence" value="ECO:0007669"/>
    <property type="project" value="InterPro"/>
</dbReference>
<dbReference type="PROSITE" id="PS00216">
    <property type="entry name" value="SUGAR_TRANSPORT_1"/>
    <property type="match status" value="1"/>
</dbReference>
<evidence type="ECO:0000256" key="5">
    <source>
        <dbReference type="ARBA" id="ARBA00022989"/>
    </source>
</evidence>
<reference evidence="9 10" key="1">
    <citation type="submission" date="2021-02" db="EMBL/GenBank/DDBJ databases">
        <title>Alicyclobacillus curvatus sp. nov. and Alicyclobacillus mengziensis sp. nov., two acidophilic bacteria isolated from acid mine drainage.</title>
        <authorList>
            <person name="Huang Y."/>
        </authorList>
    </citation>
    <scope>NUCLEOTIDE SEQUENCE [LARGE SCALE GENOMIC DNA]</scope>
    <source>
        <strain evidence="9 10">S30H14</strain>
    </source>
</reference>
<comment type="subcellular location">
    <subcellularLocation>
        <location evidence="1">Cell membrane</location>
        <topology evidence="1">Multi-pass membrane protein</topology>
    </subcellularLocation>
</comment>
<keyword evidence="5 7" id="KW-1133">Transmembrane helix</keyword>
<protein>
    <submittedName>
        <fullName evidence="9">MFS transporter</fullName>
    </submittedName>
</protein>
<dbReference type="GO" id="GO:0005886">
    <property type="term" value="C:plasma membrane"/>
    <property type="evidence" value="ECO:0007669"/>
    <property type="project" value="UniProtKB-SubCell"/>
</dbReference>
<name>A0A9X7VZ39_9BACL</name>
<dbReference type="PANTHER" id="PTHR43124">
    <property type="entry name" value="PURINE EFFLUX PUMP PBUE"/>
    <property type="match status" value="1"/>
</dbReference>
<dbReference type="InterPro" id="IPR020846">
    <property type="entry name" value="MFS_dom"/>
</dbReference>
<feature type="transmembrane region" description="Helical" evidence="7">
    <location>
        <begin position="173"/>
        <end position="191"/>
    </location>
</feature>
<evidence type="ECO:0000259" key="8">
    <source>
        <dbReference type="PROSITE" id="PS50850"/>
    </source>
</evidence>
<evidence type="ECO:0000256" key="4">
    <source>
        <dbReference type="ARBA" id="ARBA00022692"/>
    </source>
</evidence>
<keyword evidence="3" id="KW-1003">Cell membrane</keyword>
<dbReference type="InterPro" id="IPR050189">
    <property type="entry name" value="MFS_Efflux_Transporters"/>
</dbReference>
<keyword evidence="4 7" id="KW-0812">Transmembrane</keyword>
<keyword evidence="2" id="KW-0813">Transport</keyword>
<dbReference type="SUPFAM" id="SSF103473">
    <property type="entry name" value="MFS general substrate transporter"/>
    <property type="match status" value="1"/>
</dbReference>